<organism evidence="2 3">
    <name type="scientific">Mycolicibacterium poriferae</name>
    <dbReference type="NCBI Taxonomy" id="39694"/>
    <lineage>
        <taxon>Bacteria</taxon>
        <taxon>Bacillati</taxon>
        <taxon>Actinomycetota</taxon>
        <taxon>Actinomycetes</taxon>
        <taxon>Mycobacteriales</taxon>
        <taxon>Mycobacteriaceae</taxon>
        <taxon>Mycolicibacterium</taxon>
    </lineage>
</organism>
<name>A0A6N4VIJ5_9MYCO</name>
<evidence type="ECO:0000256" key="1">
    <source>
        <dbReference type="SAM" id="MobiDB-lite"/>
    </source>
</evidence>
<protein>
    <submittedName>
        <fullName evidence="2">Uncharacterized protein</fullName>
    </submittedName>
</protein>
<feature type="compositionally biased region" description="Basic and acidic residues" evidence="1">
    <location>
        <begin position="53"/>
        <end position="66"/>
    </location>
</feature>
<accession>A0A6N4VIJ5</accession>
<evidence type="ECO:0000313" key="3">
    <source>
        <dbReference type="Proteomes" id="UP000466785"/>
    </source>
</evidence>
<feature type="compositionally biased region" description="Low complexity" evidence="1">
    <location>
        <begin position="67"/>
        <end position="76"/>
    </location>
</feature>
<feature type="region of interest" description="Disordered" evidence="1">
    <location>
        <begin position="53"/>
        <end position="96"/>
    </location>
</feature>
<dbReference type="KEGG" id="mpof:MPOR_48260"/>
<reference evidence="2 3" key="1">
    <citation type="journal article" date="2019" name="Emerg. Microbes Infect.">
        <title>Comprehensive subspecies identification of 175 nontuberculous mycobacteria species based on 7547 genomic profiles.</title>
        <authorList>
            <person name="Matsumoto Y."/>
            <person name="Kinjo T."/>
            <person name="Motooka D."/>
            <person name="Nabeya D."/>
            <person name="Jung N."/>
            <person name="Uechi K."/>
            <person name="Horii T."/>
            <person name="Iida T."/>
            <person name="Fujita J."/>
            <person name="Nakamura S."/>
        </authorList>
    </citation>
    <scope>NUCLEOTIDE SEQUENCE [LARGE SCALE GENOMIC DNA]</scope>
    <source>
        <strain evidence="2 3">JCM 12603</strain>
    </source>
</reference>
<dbReference type="EMBL" id="AP022570">
    <property type="protein sequence ID" value="BBX53800.1"/>
    <property type="molecule type" value="Genomic_DNA"/>
</dbReference>
<sequence length="96" mass="10591">MEQCPLARRFAILDGGYFPIMTGSQDRPDNVTVEIEHNDRGWMVVHIVDGERKPIEPPHADRESAEKAAAVHAASSDRWTGAAEVVSADDRPTQLP</sequence>
<evidence type="ECO:0000313" key="2">
    <source>
        <dbReference type="EMBL" id="BBX53800.1"/>
    </source>
</evidence>
<dbReference type="AlphaFoldDB" id="A0A6N4VIJ5"/>
<keyword evidence="3" id="KW-1185">Reference proteome</keyword>
<proteinExistence type="predicted"/>
<gene>
    <name evidence="2" type="ORF">MPOR_48260</name>
</gene>
<dbReference type="Proteomes" id="UP000466785">
    <property type="component" value="Chromosome"/>
</dbReference>